<evidence type="ECO:0000256" key="1">
    <source>
        <dbReference type="ARBA" id="ARBA00007118"/>
    </source>
</evidence>
<keyword evidence="2" id="KW-0560">Oxidoreductase</keyword>
<dbReference type="InterPro" id="IPR029479">
    <property type="entry name" value="Nitroreductase"/>
</dbReference>
<evidence type="ECO:0000256" key="2">
    <source>
        <dbReference type="ARBA" id="ARBA00023002"/>
    </source>
</evidence>
<name>A0A1N7EGP6_9EURY</name>
<dbReference type="Pfam" id="PF00881">
    <property type="entry name" value="Nitroreductase"/>
    <property type="match status" value="1"/>
</dbReference>
<proteinExistence type="inferred from homology"/>
<dbReference type="GO" id="GO:0016491">
    <property type="term" value="F:oxidoreductase activity"/>
    <property type="evidence" value="ECO:0007669"/>
    <property type="project" value="UniProtKB-KW"/>
</dbReference>
<protein>
    <submittedName>
        <fullName evidence="4">Nitroreductase</fullName>
    </submittedName>
</protein>
<evidence type="ECO:0000313" key="4">
    <source>
        <dbReference type="EMBL" id="SIR87333.1"/>
    </source>
</evidence>
<comment type="similarity">
    <text evidence="1">Belongs to the nitroreductase family.</text>
</comment>
<dbReference type="CDD" id="cd02062">
    <property type="entry name" value="Nitro_FMN_reductase"/>
    <property type="match status" value="1"/>
</dbReference>
<dbReference type="PANTHER" id="PTHR43673">
    <property type="entry name" value="NAD(P)H NITROREDUCTASE YDGI-RELATED"/>
    <property type="match status" value="1"/>
</dbReference>
<dbReference type="EMBL" id="FTNO01000006">
    <property type="protein sequence ID" value="SIR87333.1"/>
    <property type="molecule type" value="Genomic_DNA"/>
</dbReference>
<reference evidence="5" key="1">
    <citation type="submission" date="2017-01" db="EMBL/GenBank/DDBJ databases">
        <authorList>
            <person name="Varghese N."/>
            <person name="Submissions S."/>
        </authorList>
    </citation>
    <scope>NUCLEOTIDE SEQUENCE [LARGE SCALE GENOMIC DNA]</scope>
    <source>
        <strain evidence="5">CGMCC 1.7737</strain>
    </source>
</reference>
<evidence type="ECO:0000259" key="3">
    <source>
        <dbReference type="Pfam" id="PF00881"/>
    </source>
</evidence>
<accession>A0A1N7EGP6</accession>
<dbReference type="SUPFAM" id="SSF55469">
    <property type="entry name" value="FMN-dependent nitroreductase-like"/>
    <property type="match status" value="1"/>
</dbReference>
<dbReference type="InterPro" id="IPR000415">
    <property type="entry name" value="Nitroreductase-like"/>
</dbReference>
<feature type="domain" description="Nitroreductase" evidence="3">
    <location>
        <begin position="8"/>
        <end position="80"/>
    </location>
</feature>
<evidence type="ECO:0000313" key="5">
    <source>
        <dbReference type="Proteomes" id="UP000186914"/>
    </source>
</evidence>
<sequence>MGLTETVKHRLEVREYADKPVSDDIERAVIEAARLAPSSRNRQDWHFHLIDGDALDDLATVSTSGKWVADAAFVVVVLTDDYPSSGVDVGRAVSHMQFAAWDHGVGSCIYTGIQEKALKSRFGIPLELVSGAVVGFGYPKGSGMGTKRRRSIAEVVSKNRFGESL</sequence>
<gene>
    <name evidence="4" type="ORF">SAMN05421858_4231</name>
</gene>
<organism evidence="4 5">
    <name type="scientific">Haladaptatus litoreus</name>
    <dbReference type="NCBI Taxonomy" id="553468"/>
    <lineage>
        <taxon>Archaea</taxon>
        <taxon>Methanobacteriati</taxon>
        <taxon>Methanobacteriota</taxon>
        <taxon>Stenosarchaea group</taxon>
        <taxon>Halobacteria</taxon>
        <taxon>Halobacteriales</taxon>
        <taxon>Haladaptataceae</taxon>
        <taxon>Haladaptatus</taxon>
    </lineage>
</organism>
<dbReference type="AlphaFoldDB" id="A0A1N7EGP6"/>
<keyword evidence="5" id="KW-1185">Reference proteome</keyword>
<dbReference type="PANTHER" id="PTHR43673:SF10">
    <property type="entry name" value="NADH DEHYDROGENASE_NAD(P)H NITROREDUCTASE XCC3605-RELATED"/>
    <property type="match status" value="1"/>
</dbReference>
<dbReference type="Proteomes" id="UP000186914">
    <property type="component" value="Unassembled WGS sequence"/>
</dbReference>
<dbReference type="Gene3D" id="3.40.109.10">
    <property type="entry name" value="NADH Oxidase"/>
    <property type="match status" value="1"/>
</dbReference>